<dbReference type="Proteomes" id="UP000077071">
    <property type="component" value="Chromosome"/>
</dbReference>
<dbReference type="EMBL" id="CP015515">
    <property type="protein sequence ID" value="AND17912.1"/>
    <property type="molecule type" value="Genomic_DNA"/>
</dbReference>
<reference evidence="3 4" key="1">
    <citation type="submission" date="2016-05" db="EMBL/GenBank/DDBJ databases">
        <title>Complete genome sequence of Rathayibacter tritici NCPPB 1953.</title>
        <authorList>
            <person name="Park J."/>
            <person name="Lee H.-H."/>
            <person name="Lee S.-W."/>
            <person name="Seo Y.-S."/>
        </authorList>
    </citation>
    <scope>NUCLEOTIDE SEQUENCE [LARGE SCALE GENOMIC DNA]</scope>
    <source>
        <strain evidence="3 4">NCPPB 1953</strain>
    </source>
</reference>
<name>A0A160KVE5_9MICO</name>
<feature type="chain" id="PRO_5007816731" description="DUF3238 domain-containing protein" evidence="2">
    <location>
        <begin position="31"/>
        <end position="441"/>
    </location>
</feature>
<protein>
    <recommendedName>
        <fullName evidence="5">DUF3238 domain-containing protein</fullName>
    </recommendedName>
</protein>
<dbReference type="RefSeq" id="WP_146077215.1">
    <property type="nucleotide sequence ID" value="NZ_CP015515.1"/>
</dbReference>
<dbReference type="KEGG" id="rtn:A6122_2803"/>
<evidence type="ECO:0000313" key="4">
    <source>
        <dbReference type="Proteomes" id="UP000077071"/>
    </source>
</evidence>
<accession>A0A160KVE5</accession>
<feature type="compositionally biased region" description="Polar residues" evidence="1">
    <location>
        <begin position="178"/>
        <end position="188"/>
    </location>
</feature>
<evidence type="ECO:0000256" key="2">
    <source>
        <dbReference type="SAM" id="SignalP"/>
    </source>
</evidence>
<proteinExistence type="predicted"/>
<feature type="region of interest" description="Disordered" evidence="1">
    <location>
        <begin position="94"/>
        <end position="122"/>
    </location>
</feature>
<feature type="compositionally biased region" description="Polar residues" evidence="1">
    <location>
        <begin position="100"/>
        <end position="122"/>
    </location>
</feature>
<feature type="region of interest" description="Disordered" evidence="1">
    <location>
        <begin position="169"/>
        <end position="188"/>
    </location>
</feature>
<evidence type="ECO:0000256" key="1">
    <source>
        <dbReference type="SAM" id="MobiDB-lite"/>
    </source>
</evidence>
<keyword evidence="4" id="KW-1185">Reference proteome</keyword>
<feature type="signal peptide" evidence="2">
    <location>
        <begin position="1"/>
        <end position="30"/>
    </location>
</feature>
<evidence type="ECO:0000313" key="3">
    <source>
        <dbReference type="EMBL" id="AND17912.1"/>
    </source>
</evidence>
<dbReference type="STRING" id="33888.A6122_2803"/>
<dbReference type="PATRIC" id="fig|33888.3.peg.3149"/>
<dbReference type="OrthoDB" id="5117915at2"/>
<dbReference type="AlphaFoldDB" id="A0A160KVE5"/>
<gene>
    <name evidence="3" type="ORF">A6122_2803</name>
</gene>
<keyword evidence="2" id="KW-0732">Signal</keyword>
<sequence>MNDKSRMRLAIIIALPLCASGLYVSPSAFASEVKSGDLIVELEATGASVATSHPDKAVEMVEGEAREGETVQLVDVDGEAALVTVQYRPIGDLAGRAEPASSNQADDSGTTTAPAPSMTTIDGTIFSSGNFGGTVDRGERLEAAPDFASAITAESASFDWDKSGSPEYSVLRDGDEIGSSTDGKFTDSSLQPGLSYDYLLEGEADELGNVASRSLTVRTLGESDNRSDQVLQPLGYQPYTTAYDYKTFIPNDKVNNFAAQLGCGLESDEFFMGDNRNFIGPGAGAPYSTPSYRTQMFLNVNWDNTAPYDLTYVKSVGPTRKLNSSGDVIETRTASDAGMVFQNPTRSGNLVTFGVSHEVGDPFCVAGAVRYSLTWVKIYRSGSVSIEGSRQPVPSHEAYARFSSSDGSESWKTLYQATGTNFNCLLPAICTSENINETVSG</sequence>
<organism evidence="3 4">
    <name type="scientific">Rathayibacter tritici</name>
    <dbReference type="NCBI Taxonomy" id="33888"/>
    <lineage>
        <taxon>Bacteria</taxon>
        <taxon>Bacillati</taxon>
        <taxon>Actinomycetota</taxon>
        <taxon>Actinomycetes</taxon>
        <taxon>Micrococcales</taxon>
        <taxon>Microbacteriaceae</taxon>
        <taxon>Rathayibacter</taxon>
    </lineage>
</organism>
<evidence type="ECO:0008006" key="5">
    <source>
        <dbReference type="Google" id="ProtNLM"/>
    </source>
</evidence>